<comment type="caution">
    <text evidence="3">The sequence shown here is derived from an EMBL/GenBank/DDBJ whole genome shotgun (WGS) entry which is preliminary data.</text>
</comment>
<dbReference type="EMBL" id="WRPP01000006">
    <property type="protein sequence ID" value="MVU81438.1"/>
    <property type="molecule type" value="Genomic_DNA"/>
</dbReference>
<accession>A0A7K1V5R2</accession>
<feature type="region of interest" description="Disordered" evidence="1">
    <location>
        <begin position="1"/>
        <end position="36"/>
    </location>
</feature>
<dbReference type="AlphaFoldDB" id="A0A7K1V5R2"/>
<evidence type="ECO:0000256" key="1">
    <source>
        <dbReference type="SAM" id="MobiDB-lite"/>
    </source>
</evidence>
<name>A0A7K1V5R2_9NOCA</name>
<dbReference type="SUPFAM" id="SSF56112">
    <property type="entry name" value="Protein kinase-like (PK-like)"/>
    <property type="match status" value="1"/>
</dbReference>
<dbReference type="Gene3D" id="1.10.510.10">
    <property type="entry name" value="Transferase(Phosphotransferase) domain 1"/>
    <property type="match status" value="1"/>
</dbReference>
<reference evidence="3 4" key="1">
    <citation type="submission" date="2019-12" db="EMBL/GenBank/DDBJ databases">
        <title>Nocardia sp. nov. ET3-3 isolated from soil.</title>
        <authorList>
            <person name="Kanchanasin P."/>
            <person name="Tanasupawat S."/>
            <person name="Yuki M."/>
            <person name="Kudo T."/>
        </authorList>
    </citation>
    <scope>NUCLEOTIDE SEQUENCE [LARGE SCALE GENOMIC DNA]</scope>
    <source>
        <strain evidence="3 4">ET3-3</strain>
    </source>
</reference>
<organism evidence="3 4">
    <name type="scientific">Nocardia terrae</name>
    <dbReference type="NCBI Taxonomy" id="2675851"/>
    <lineage>
        <taxon>Bacteria</taxon>
        <taxon>Bacillati</taxon>
        <taxon>Actinomycetota</taxon>
        <taxon>Actinomycetes</taxon>
        <taxon>Mycobacteriales</taxon>
        <taxon>Nocardiaceae</taxon>
        <taxon>Nocardia</taxon>
    </lineage>
</organism>
<evidence type="ECO:0000313" key="3">
    <source>
        <dbReference type="EMBL" id="MVU81438.1"/>
    </source>
</evidence>
<keyword evidence="2" id="KW-0812">Transmembrane</keyword>
<protein>
    <submittedName>
        <fullName evidence="3">Uncharacterized protein</fullName>
    </submittedName>
</protein>
<sequence length="414" mass="42935">MTGSENAENEGRPPSVSPDDVTQTPEPPSGGASEPTLARLIAEYGPMPEPTVRAVGTRLAEALAAIHALRQVFGDLRPETVLVYPEGPRLGNPRPSAQPATGPADDVYALAAVLVFAATGRPPRDGGWDALPFGLRMALGDCLSDDASRRPGAADLARSLAEAAPLVRDRVPPPPIPDSVTQRIPPGPTVPVAPGQPVAQPDSRSRLPWILAAACAVLIVAILATVGVVVATRGDSGKAGGGAEPTSGKAAPAVKYTAASIGDACALLDWPTLEKYIGKTINTPQGDKLEMPTVADSLECLPMSENGFAMLHIEVSDKMDMVHQLYDGHRSDGLGTTGSGVTTAKVPGIGEDAYQVIHEPNKGNTQEIGCTLGFLTSNVVAIVDVNLSEDNGTGRDKLAEICQTQAKVVLGRLK</sequence>
<evidence type="ECO:0000256" key="2">
    <source>
        <dbReference type="SAM" id="Phobius"/>
    </source>
</evidence>
<feature type="transmembrane region" description="Helical" evidence="2">
    <location>
        <begin position="209"/>
        <end position="231"/>
    </location>
</feature>
<dbReference type="InterPro" id="IPR011009">
    <property type="entry name" value="Kinase-like_dom_sf"/>
</dbReference>
<keyword evidence="4" id="KW-1185">Reference proteome</keyword>
<dbReference type="Proteomes" id="UP000466794">
    <property type="component" value="Unassembled WGS sequence"/>
</dbReference>
<evidence type="ECO:0000313" key="4">
    <source>
        <dbReference type="Proteomes" id="UP000466794"/>
    </source>
</evidence>
<dbReference type="RefSeq" id="WP_157391018.1">
    <property type="nucleotide sequence ID" value="NZ_WRPP01000006.1"/>
</dbReference>
<gene>
    <name evidence="3" type="ORF">GPX89_29880</name>
</gene>
<proteinExistence type="predicted"/>
<keyword evidence="2" id="KW-0472">Membrane</keyword>
<keyword evidence="2" id="KW-1133">Transmembrane helix</keyword>